<evidence type="ECO:0000256" key="3">
    <source>
        <dbReference type="ARBA" id="ARBA00023186"/>
    </source>
</evidence>
<dbReference type="RefSeq" id="WP_014596274.1">
    <property type="nucleotide sequence ID" value="NZ_BCAJ01000024.1"/>
</dbReference>
<keyword evidence="2" id="KW-0067">ATP-binding</keyword>
<dbReference type="GO" id="GO:0005524">
    <property type="term" value="F:ATP binding"/>
    <property type="evidence" value="ECO:0007669"/>
    <property type="project" value="UniProtKB-KW"/>
</dbReference>
<dbReference type="Gene3D" id="3.40.50.300">
    <property type="entry name" value="P-loop containing nucleotide triphosphate hydrolases"/>
    <property type="match status" value="1"/>
</dbReference>
<gene>
    <name evidence="7" type="ORF">N5D09_07690</name>
    <name evidence="6" type="ORF">N7335_21715</name>
</gene>
<reference evidence="6" key="1">
    <citation type="submission" date="2022-09" db="EMBL/GenBank/DDBJ databases">
        <title>Intensive care unit water sources are persistently colonized with multi-drug resistant bacteria and are the site of extensive horizontal gene transfer of antibiotic resistance genes.</title>
        <authorList>
            <person name="Diorio-Toth L."/>
        </authorList>
    </citation>
    <scope>NUCLEOTIDE SEQUENCE</scope>
    <source>
        <strain evidence="7">GD03864</strain>
        <strain evidence="6">GD04147</strain>
    </source>
</reference>
<accession>A0A4S2B8C2</accession>
<evidence type="ECO:0000256" key="2">
    <source>
        <dbReference type="ARBA" id="ARBA00022840"/>
    </source>
</evidence>
<keyword evidence="1" id="KW-0547">Nucleotide-binding</keyword>
<evidence type="ECO:0000259" key="4">
    <source>
        <dbReference type="SMART" id="SM00382"/>
    </source>
</evidence>
<keyword evidence="3" id="KW-0143">Chaperone</keyword>
<dbReference type="GO" id="GO:0005737">
    <property type="term" value="C:cytoplasm"/>
    <property type="evidence" value="ECO:0007669"/>
    <property type="project" value="TreeGrafter"/>
</dbReference>
<dbReference type="GO" id="GO:0034605">
    <property type="term" value="P:cellular response to heat"/>
    <property type="evidence" value="ECO:0007669"/>
    <property type="project" value="TreeGrafter"/>
</dbReference>
<evidence type="ECO:0000313" key="6">
    <source>
        <dbReference type="EMBL" id="MDH0149011.1"/>
    </source>
</evidence>
<comment type="caution">
    <text evidence="6">The sequence shown here is derived from an EMBL/GenBank/DDBJ whole genome shotgun (WGS) entry which is preliminary data.</text>
</comment>
<dbReference type="EMBL" id="JAODZE010000039">
    <property type="protein sequence ID" value="MDH0149011.1"/>
    <property type="molecule type" value="Genomic_DNA"/>
</dbReference>
<dbReference type="SMART" id="SM00382">
    <property type="entry name" value="AAA"/>
    <property type="match status" value="1"/>
</dbReference>
<evidence type="ECO:0000313" key="7">
    <source>
        <dbReference type="EMBL" id="MDH0687963.1"/>
    </source>
</evidence>
<protein>
    <submittedName>
        <fullName evidence="6">AAA family ATPase</fullName>
    </submittedName>
</protein>
<organism evidence="6 8">
    <name type="scientific">Stutzerimonas stutzeri</name>
    <name type="common">Pseudomonas stutzeri</name>
    <dbReference type="NCBI Taxonomy" id="316"/>
    <lineage>
        <taxon>Bacteria</taxon>
        <taxon>Pseudomonadati</taxon>
        <taxon>Pseudomonadota</taxon>
        <taxon>Gammaproteobacteria</taxon>
        <taxon>Pseudomonadales</taxon>
        <taxon>Pseudomonadaceae</taxon>
        <taxon>Stutzerimonas</taxon>
    </lineage>
</organism>
<sequence>MPFINEVVEHNRRQAVRGAEAVPTSARRSRFLFEPEDVMALLRSRIVGQDAVLAQLEGVLRVVKAGIGDAERPLAVNLFLGPTGVGKTEIVRLLALAIHGKPDAFCRIDMNTLAQEHYAAALTGAPPGYVGSKEGTTLFDADAIAGSFSRPGIVLFDELEKASREVVRSLLNVLDSGRLTLAAGNRTLDFRNALVFMTSNIGAKDAEQRSGLHRLFSRSEASQRRIVERSLRRHFDPEFLNRIDRTLHFSSISGDRLPGVLDVELSRLAQRLTRQGLHLVVDDSVKRDLCSRHDPRFGARDIARQLRVRLEPAMADAILHDPSIHHWRAVLEEGEIRVTALAHG</sequence>
<dbReference type="CDD" id="cd19499">
    <property type="entry name" value="RecA-like_ClpB_Hsp104-like"/>
    <property type="match status" value="1"/>
</dbReference>
<evidence type="ECO:0000313" key="8">
    <source>
        <dbReference type="Proteomes" id="UP001158076"/>
    </source>
</evidence>
<dbReference type="SUPFAM" id="SSF52540">
    <property type="entry name" value="P-loop containing nucleoside triphosphate hydrolases"/>
    <property type="match status" value="1"/>
</dbReference>
<evidence type="ECO:0000259" key="5">
    <source>
        <dbReference type="SMART" id="SM01086"/>
    </source>
</evidence>
<dbReference type="EMBL" id="JAOCDG010000010">
    <property type="protein sequence ID" value="MDH0687963.1"/>
    <property type="molecule type" value="Genomic_DNA"/>
</dbReference>
<dbReference type="PANTHER" id="PTHR11638:SF18">
    <property type="entry name" value="HEAT SHOCK PROTEIN 104"/>
    <property type="match status" value="1"/>
</dbReference>
<feature type="domain" description="Clp ATPase C-terminal" evidence="5">
    <location>
        <begin position="252"/>
        <end position="338"/>
    </location>
</feature>
<dbReference type="Pfam" id="PF10431">
    <property type="entry name" value="ClpB_D2-small"/>
    <property type="match status" value="1"/>
</dbReference>
<dbReference type="PRINTS" id="PR00300">
    <property type="entry name" value="CLPPROTEASEA"/>
</dbReference>
<dbReference type="Pfam" id="PF07724">
    <property type="entry name" value="AAA_2"/>
    <property type="match status" value="1"/>
</dbReference>
<dbReference type="Gene3D" id="1.10.8.60">
    <property type="match status" value="1"/>
</dbReference>
<dbReference type="AlphaFoldDB" id="A0A4S2B8C2"/>
<dbReference type="InterPro" id="IPR003593">
    <property type="entry name" value="AAA+_ATPase"/>
</dbReference>
<dbReference type="InterPro" id="IPR050130">
    <property type="entry name" value="ClpA_ClpB"/>
</dbReference>
<dbReference type="GO" id="GO:0016887">
    <property type="term" value="F:ATP hydrolysis activity"/>
    <property type="evidence" value="ECO:0007669"/>
    <property type="project" value="InterPro"/>
</dbReference>
<proteinExistence type="predicted"/>
<dbReference type="Proteomes" id="UP001161139">
    <property type="component" value="Unassembled WGS sequence"/>
</dbReference>
<dbReference type="Proteomes" id="UP001158076">
    <property type="component" value="Unassembled WGS sequence"/>
</dbReference>
<dbReference type="SMART" id="SM01086">
    <property type="entry name" value="ClpB_D2-small"/>
    <property type="match status" value="1"/>
</dbReference>
<dbReference type="InterPro" id="IPR027417">
    <property type="entry name" value="P-loop_NTPase"/>
</dbReference>
<feature type="domain" description="AAA+ ATPase" evidence="4">
    <location>
        <begin position="73"/>
        <end position="232"/>
    </location>
</feature>
<evidence type="ECO:0000256" key="1">
    <source>
        <dbReference type="ARBA" id="ARBA00022741"/>
    </source>
</evidence>
<dbReference type="InterPro" id="IPR003959">
    <property type="entry name" value="ATPase_AAA_core"/>
</dbReference>
<dbReference type="InterPro" id="IPR001270">
    <property type="entry name" value="ClpA/B"/>
</dbReference>
<name>A0A4S2B8C2_STUST</name>
<dbReference type="InterPro" id="IPR019489">
    <property type="entry name" value="Clp_ATPase_C"/>
</dbReference>
<dbReference type="PANTHER" id="PTHR11638">
    <property type="entry name" value="ATP-DEPENDENT CLP PROTEASE"/>
    <property type="match status" value="1"/>
</dbReference>